<sequence>METWSLLGGWFPVTVQVVAGGVLLVAVGWRDRWWRWRVLPVIVGVTVILAVLAAYPGAKAVRQVDPVPFLVWFWLGATVGALLVLVVGWRSARWWRRGTALVAVGLAAFAGANGINQFVGYYPTLGAAFSDWTHKPLPGETSLPGAVRAAGAAHVPAAGKLVAVDIPATYSHFKHRQELVYLPPIWFVGHRRPTLPVVELVGGERGGPGDWVRLGNAIQVADAYAHLHRGYAPILVFADATGHFDNDTECVNGPRGNAADHLAKDIPKYVEKTFGASSNPQQWAVGGFSMGGTCALDLVVEYPHVFNHFVDVSGDLAPYTGTPAQTLQDLYGGNVAVQHANEALRVMRAHGRYTNVTGLFLTSTEEVRHQHQAQELSRAAAAVGIKSLVEITPGTHTWQFAAPAFGNAFPWLVDQLTHRAPA</sequence>
<comment type="caution">
    <text evidence="2">The sequence shown here is derived from an EMBL/GenBank/DDBJ whole genome shotgun (WGS) entry which is preliminary data.</text>
</comment>
<feature type="transmembrane region" description="Helical" evidence="1">
    <location>
        <begin position="6"/>
        <end position="26"/>
    </location>
</feature>
<accession>A0ABS4UTP9</accession>
<gene>
    <name evidence="2" type="ORF">JOF29_006127</name>
</gene>
<dbReference type="Proteomes" id="UP000755585">
    <property type="component" value="Unassembled WGS sequence"/>
</dbReference>
<proteinExistence type="predicted"/>
<feature type="transmembrane region" description="Helical" evidence="1">
    <location>
        <begin position="69"/>
        <end position="89"/>
    </location>
</feature>
<keyword evidence="1" id="KW-1133">Transmembrane helix</keyword>
<reference evidence="2 3" key="1">
    <citation type="submission" date="2021-03" db="EMBL/GenBank/DDBJ databases">
        <title>Sequencing the genomes of 1000 actinobacteria strains.</title>
        <authorList>
            <person name="Klenk H.-P."/>
        </authorList>
    </citation>
    <scope>NUCLEOTIDE SEQUENCE [LARGE SCALE GENOMIC DNA]</scope>
    <source>
        <strain evidence="2 3">DSM 18824</strain>
    </source>
</reference>
<evidence type="ECO:0000256" key="1">
    <source>
        <dbReference type="SAM" id="Phobius"/>
    </source>
</evidence>
<dbReference type="RefSeq" id="WP_209697743.1">
    <property type="nucleotide sequence ID" value="NZ_BAAAVU010000015.1"/>
</dbReference>
<feature type="transmembrane region" description="Helical" evidence="1">
    <location>
        <begin position="38"/>
        <end position="57"/>
    </location>
</feature>
<dbReference type="InterPro" id="IPR000801">
    <property type="entry name" value="Esterase-like"/>
</dbReference>
<keyword evidence="3" id="KW-1185">Reference proteome</keyword>
<keyword evidence="1" id="KW-0812">Transmembrane</keyword>
<feature type="transmembrane region" description="Helical" evidence="1">
    <location>
        <begin position="101"/>
        <end position="122"/>
    </location>
</feature>
<dbReference type="Pfam" id="PF00756">
    <property type="entry name" value="Esterase"/>
    <property type="match status" value="1"/>
</dbReference>
<dbReference type="InterPro" id="IPR050583">
    <property type="entry name" value="Mycobacterial_A85_antigen"/>
</dbReference>
<dbReference type="InterPro" id="IPR029058">
    <property type="entry name" value="AB_hydrolase_fold"/>
</dbReference>
<dbReference type="PANTHER" id="PTHR48098:SF1">
    <property type="entry name" value="DIACYLGLYCEROL ACYLTRANSFERASE_MYCOLYLTRANSFERASE AG85A"/>
    <property type="match status" value="1"/>
</dbReference>
<protein>
    <submittedName>
        <fullName evidence="2">Enterochelin esterase-like enzyme</fullName>
    </submittedName>
</protein>
<dbReference type="Gene3D" id="3.40.50.1820">
    <property type="entry name" value="alpha/beta hydrolase"/>
    <property type="match status" value="1"/>
</dbReference>
<evidence type="ECO:0000313" key="3">
    <source>
        <dbReference type="Proteomes" id="UP000755585"/>
    </source>
</evidence>
<evidence type="ECO:0000313" key="2">
    <source>
        <dbReference type="EMBL" id="MBP2355017.1"/>
    </source>
</evidence>
<dbReference type="PANTHER" id="PTHR48098">
    <property type="entry name" value="ENTEROCHELIN ESTERASE-RELATED"/>
    <property type="match status" value="1"/>
</dbReference>
<organism evidence="2 3">
    <name type="scientific">Kribbella aluminosa</name>
    <dbReference type="NCBI Taxonomy" id="416017"/>
    <lineage>
        <taxon>Bacteria</taxon>
        <taxon>Bacillati</taxon>
        <taxon>Actinomycetota</taxon>
        <taxon>Actinomycetes</taxon>
        <taxon>Propionibacteriales</taxon>
        <taxon>Kribbellaceae</taxon>
        <taxon>Kribbella</taxon>
    </lineage>
</organism>
<keyword evidence="1" id="KW-0472">Membrane</keyword>
<name>A0ABS4UTP9_9ACTN</name>
<dbReference type="SUPFAM" id="SSF53474">
    <property type="entry name" value="alpha/beta-Hydrolases"/>
    <property type="match status" value="1"/>
</dbReference>
<dbReference type="EMBL" id="JAGINT010000002">
    <property type="protein sequence ID" value="MBP2355017.1"/>
    <property type="molecule type" value="Genomic_DNA"/>
</dbReference>